<protein>
    <recommendedName>
        <fullName evidence="3">GNAT family N-acetyltransferase</fullName>
    </recommendedName>
</protein>
<accession>A0ABN8V7V7</accession>
<gene>
    <name evidence="1" type="ORF">SGL43_05407</name>
</gene>
<dbReference type="EMBL" id="CAKXYP010000018">
    <property type="protein sequence ID" value="CAH9418358.1"/>
    <property type="molecule type" value="Genomic_DNA"/>
</dbReference>
<organism evidence="1 2">
    <name type="scientific">Streptomyces globisporus</name>
    <dbReference type="NCBI Taxonomy" id="1908"/>
    <lineage>
        <taxon>Bacteria</taxon>
        <taxon>Bacillati</taxon>
        <taxon>Actinomycetota</taxon>
        <taxon>Actinomycetes</taxon>
        <taxon>Kitasatosporales</taxon>
        <taxon>Streptomycetaceae</taxon>
        <taxon>Streptomyces</taxon>
    </lineage>
</organism>
<evidence type="ECO:0008006" key="3">
    <source>
        <dbReference type="Google" id="ProtNLM"/>
    </source>
</evidence>
<keyword evidence="2" id="KW-1185">Reference proteome</keyword>
<dbReference type="Proteomes" id="UP001154015">
    <property type="component" value="Unassembled WGS sequence"/>
</dbReference>
<proteinExistence type="predicted"/>
<evidence type="ECO:0000313" key="2">
    <source>
        <dbReference type="Proteomes" id="UP001154015"/>
    </source>
</evidence>
<comment type="caution">
    <text evidence="1">The sequence shown here is derived from an EMBL/GenBank/DDBJ whole genome shotgun (WGS) entry which is preliminary data.</text>
</comment>
<sequence length="39" mass="4094">MAAPFTTRQPTADGRALEALQVYAEGPCEGTIVHYASVA</sequence>
<name>A0ABN8V7V7_STRGL</name>
<evidence type="ECO:0000313" key="1">
    <source>
        <dbReference type="EMBL" id="CAH9418358.1"/>
    </source>
</evidence>
<reference evidence="1" key="1">
    <citation type="submission" date="2022-03" db="EMBL/GenBank/DDBJ databases">
        <authorList>
            <person name="Leyn A S."/>
        </authorList>
    </citation>
    <scope>NUCLEOTIDE SEQUENCE</scope>
    <source>
        <strain evidence="1">Streptomyces globisporus 4-3</strain>
    </source>
</reference>